<evidence type="ECO:0000259" key="1">
    <source>
        <dbReference type="Pfam" id="PF03551"/>
    </source>
</evidence>
<feature type="domain" description="Transcription regulator PadR N-terminal" evidence="1">
    <location>
        <begin position="14"/>
        <end position="80"/>
    </location>
</feature>
<dbReference type="SUPFAM" id="SSF46785">
    <property type="entry name" value="Winged helix' DNA-binding domain"/>
    <property type="match status" value="1"/>
</dbReference>
<keyword evidence="3" id="KW-1185">Reference proteome</keyword>
<dbReference type="RefSeq" id="WP_154532571.1">
    <property type="nucleotide sequence ID" value="NZ_JAQXTV010000027.1"/>
</dbReference>
<dbReference type="InterPro" id="IPR036390">
    <property type="entry name" value="WH_DNA-bd_sf"/>
</dbReference>
<dbReference type="InterPro" id="IPR005149">
    <property type="entry name" value="Tscrpt_reg_PadR_N"/>
</dbReference>
<dbReference type="PANTHER" id="PTHR33169:SF24">
    <property type="entry name" value="TRANSCRIPTIONAL REGULATOR, PADR FAMILY"/>
    <property type="match status" value="1"/>
</dbReference>
<name>A0A7X2N0R2_9CLOT</name>
<dbReference type="Proteomes" id="UP000460287">
    <property type="component" value="Unassembled WGS sequence"/>
</dbReference>
<dbReference type="Pfam" id="PF03551">
    <property type="entry name" value="PadR"/>
    <property type="match status" value="1"/>
</dbReference>
<dbReference type="InterPro" id="IPR036388">
    <property type="entry name" value="WH-like_DNA-bd_sf"/>
</dbReference>
<dbReference type="EMBL" id="VULX01000036">
    <property type="protein sequence ID" value="MSR92560.1"/>
    <property type="molecule type" value="Genomic_DNA"/>
</dbReference>
<sequence length="107" mass="12177">MNIQIKKSVLTLSILSTLSKKEINGYQLSVLISKKLDIPSGEIYPALRNLIEKGYISFYLQDSADNIPQKTYKLTDEGLKQKETLENEWNTLTKSLNSILRGDDINE</sequence>
<dbReference type="Gene3D" id="1.10.10.10">
    <property type="entry name" value="Winged helix-like DNA-binding domain superfamily/Winged helix DNA-binding domain"/>
    <property type="match status" value="1"/>
</dbReference>
<reference evidence="2 3" key="1">
    <citation type="submission" date="2019-08" db="EMBL/GenBank/DDBJ databases">
        <title>In-depth cultivation of the pig gut microbiome towards novel bacterial diversity and tailored functional studies.</title>
        <authorList>
            <person name="Wylensek D."/>
            <person name="Hitch T.C.A."/>
            <person name="Clavel T."/>
        </authorList>
    </citation>
    <scope>NUCLEOTIDE SEQUENCE [LARGE SCALE GENOMIC DNA]</scope>
    <source>
        <strain evidence="2 3">WCA-383-APC-5B</strain>
    </source>
</reference>
<evidence type="ECO:0000313" key="2">
    <source>
        <dbReference type="EMBL" id="MSR92560.1"/>
    </source>
</evidence>
<accession>A0A7X2N0R2</accession>
<dbReference type="InterPro" id="IPR052509">
    <property type="entry name" value="Metal_resp_DNA-bind_regulator"/>
</dbReference>
<comment type="caution">
    <text evidence="2">The sequence shown here is derived from an EMBL/GenBank/DDBJ whole genome shotgun (WGS) entry which is preliminary data.</text>
</comment>
<protein>
    <submittedName>
        <fullName evidence="2">PadR family transcriptional regulator</fullName>
    </submittedName>
</protein>
<organism evidence="2 3">
    <name type="scientific">Inconstantimicrobium porci</name>
    <dbReference type="NCBI Taxonomy" id="2652291"/>
    <lineage>
        <taxon>Bacteria</taxon>
        <taxon>Bacillati</taxon>
        <taxon>Bacillota</taxon>
        <taxon>Clostridia</taxon>
        <taxon>Eubacteriales</taxon>
        <taxon>Clostridiaceae</taxon>
        <taxon>Inconstantimicrobium</taxon>
    </lineage>
</organism>
<gene>
    <name evidence="2" type="ORF">FYJ33_14580</name>
</gene>
<proteinExistence type="predicted"/>
<dbReference type="AlphaFoldDB" id="A0A7X2N0R2"/>
<dbReference type="PANTHER" id="PTHR33169">
    <property type="entry name" value="PADR-FAMILY TRANSCRIPTIONAL REGULATOR"/>
    <property type="match status" value="1"/>
</dbReference>
<evidence type="ECO:0000313" key="3">
    <source>
        <dbReference type="Proteomes" id="UP000460287"/>
    </source>
</evidence>